<feature type="non-terminal residue" evidence="3">
    <location>
        <position position="189"/>
    </location>
</feature>
<dbReference type="EMBL" id="CAIIXF020000006">
    <property type="protein sequence ID" value="CAH1786041.1"/>
    <property type="molecule type" value="Genomic_DNA"/>
</dbReference>
<dbReference type="CDD" id="cd18086">
    <property type="entry name" value="HsC9orf114-like"/>
    <property type="match status" value="1"/>
</dbReference>
<dbReference type="AlphaFoldDB" id="A0A8S4P0L4"/>
<dbReference type="Gene3D" id="3.40.1280.10">
    <property type="match status" value="1"/>
</dbReference>
<keyword evidence="4" id="KW-1185">Reference proteome</keyword>
<feature type="compositionally biased region" description="Basic and acidic residues" evidence="2">
    <location>
        <begin position="18"/>
        <end position="72"/>
    </location>
</feature>
<comment type="caution">
    <text evidence="3">The sequence shown here is derived from an EMBL/GenBank/DDBJ whole genome shotgun (WGS) entry which is preliminary data.</text>
</comment>
<dbReference type="InterPro" id="IPR003750">
    <property type="entry name" value="Put_MeTrfase-C9orf114-like"/>
</dbReference>
<accession>A0A8S4P0L4</accession>
<sequence length="189" mass="21764">METKKDAQHLSAKYTALTDEKTNPRTPEEWRKWKDERKAKKRKWKEDKLIEERVKEQEKQAAETAKEETAKSSKENACTISIALPGSILDNAQSPELRTYLAGQIARAAVVFNVDEIVIFDENGAMSRDDNGEMRSTNQKGQCNIQLARILQYLECPQYLRKSFFPQHKDLQYAGLLNPLDSPHHMRAD</sequence>
<evidence type="ECO:0000313" key="3">
    <source>
        <dbReference type="EMBL" id="CAH1786041.1"/>
    </source>
</evidence>
<dbReference type="Proteomes" id="UP000749559">
    <property type="component" value="Unassembled WGS sequence"/>
</dbReference>
<dbReference type="InterPro" id="IPR029028">
    <property type="entry name" value="Alpha/beta_knot_MTases"/>
</dbReference>
<evidence type="ECO:0000256" key="2">
    <source>
        <dbReference type="SAM" id="MobiDB-lite"/>
    </source>
</evidence>
<dbReference type="PANTHER" id="PTHR12150:SF13">
    <property type="entry name" value="METHYLTRANSFERASE C9ORF114-RELATED"/>
    <property type="match status" value="1"/>
</dbReference>
<organism evidence="3 4">
    <name type="scientific">Owenia fusiformis</name>
    <name type="common">Polychaete worm</name>
    <dbReference type="NCBI Taxonomy" id="6347"/>
    <lineage>
        <taxon>Eukaryota</taxon>
        <taxon>Metazoa</taxon>
        <taxon>Spiralia</taxon>
        <taxon>Lophotrochozoa</taxon>
        <taxon>Annelida</taxon>
        <taxon>Polychaeta</taxon>
        <taxon>Sedentaria</taxon>
        <taxon>Canalipalpata</taxon>
        <taxon>Sabellida</taxon>
        <taxon>Oweniida</taxon>
        <taxon>Oweniidae</taxon>
        <taxon>Owenia</taxon>
    </lineage>
</organism>
<comment type="similarity">
    <text evidence="1">Belongs to the class IV-like SAM-binding methyltransferase superfamily.</text>
</comment>
<evidence type="ECO:0000313" key="4">
    <source>
        <dbReference type="Proteomes" id="UP000749559"/>
    </source>
</evidence>
<dbReference type="SUPFAM" id="SSF75217">
    <property type="entry name" value="alpha/beta knot"/>
    <property type="match status" value="1"/>
</dbReference>
<name>A0A8S4P0L4_OWEFU</name>
<dbReference type="PANTHER" id="PTHR12150">
    <property type="entry name" value="CLASS IV SAM-BINDING METHYLTRANSFERASE-RELATED"/>
    <property type="match status" value="1"/>
</dbReference>
<protein>
    <submittedName>
        <fullName evidence="3">Uncharacterized protein</fullName>
    </submittedName>
</protein>
<evidence type="ECO:0000256" key="1">
    <source>
        <dbReference type="ARBA" id="ARBA00009841"/>
    </source>
</evidence>
<proteinExistence type="inferred from homology"/>
<dbReference type="Pfam" id="PF02598">
    <property type="entry name" value="Methyltrn_RNA_3"/>
    <property type="match status" value="1"/>
</dbReference>
<dbReference type="OrthoDB" id="361029at2759"/>
<reference evidence="3" key="1">
    <citation type="submission" date="2022-03" db="EMBL/GenBank/DDBJ databases">
        <authorList>
            <person name="Martin C."/>
        </authorList>
    </citation>
    <scope>NUCLEOTIDE SEQUENCE</scope>
</reference>
<gene>
    <name evidence="3" type="ORF">OFUS_LOCUS12008</name>
</gene>
<feature type="region of interest" description="Disordered" evidence="2">
    <location>
        <begin position="1"/>
        <end position="72"/>
    </location>
</feature>
<dbReference type="InterPro" id="IPR029026">
    <property type="entry name" value="tRNA_m1G_MTases_N"/>
</dbReference>